<accession>A0A2M4DHN7</accession>
<reference evidence="1" key="1">
    <citation type="submission" date="2018-01" db="EMBL/GenBank/DDBJ databases">
        <title>An insight into the sialome of Amazonian anophelines.</title>
        <authorList>
            <person name="Ribeiro J.M."/>
            <person name="Scarpassa V."/>
            <person name="Calvo E."/>
        </authorList>
    </citation>
    <scope>NUCLEOTIDE SEQUENCE</scope>
</reference>
<sequence>MNSIVLLTLHAARSLALSLTLACVLVRVAMIGAVRTPVAASGGASWWNRSKGRGVWCTGMMMMTPLPLLLPPPPPRGTAERETYFEWQGHGNAKRIV</sequence>
<organism evidence="1">
    <name type="scientific">Anopheles darlingi</name>
    <name type="common">Mosquito</name>
    <dbReference type="NCBI Taxonomy" id="43151"/>
    <lineage>
        <taxon>Eukaryota</taxon>
        <taxon>Metazoa</taxon>
        <taxon>Ecdysozoa</taxon>
        <taxon>Arthropoda</taxon>
        <taxon>Hexapoda</taxon>
        <taxon>Insecta</taxon>
        <taxon>Pterygota</taxon>
        <taxon>Neoptera</taxon>
        <taxon>Endopterygota</taxon>
        <taxon>Diptera</taxon>
        <taxon>Nematocera</taxon>
        <taxon>Culicoidea</taxon>
        <taxon>Culicidae</taxon>
        <taxon>Anophelinae</taxon>
        <taxon>Anopheles</taxon>
    </lineage>
</organism>
<protein>
    <submittedName>
        <fullName evidence="1">Putative secreted protein</fullName>
    </submittedName>
</protein>
<proteinExistence type="predicted"/>
<dbReference type="AlphaFoldDB" id="A0A2M4DHN7"/>
<dbReference type="EMBL" id="GGFL01012899">
    <property type="protein sequence ID" value="MBW77077.1"/>
    <property type="molecule type" value="Transcribed_RNA"/>
</dbReference>
<evidence type="ECO:0000313" key="1">
    <source>
        <dbReference type="EMBL" id="MBW77077.1"/>
    </source>
</evidence>
<name>A0A2M4DHN7_ANODA</name>